<keyword evidence="3" id="KW-1185">Reference proteome</keyword>
<evidence type="ECO:0000313" key="2">
    <source>
        <dbReference type="EMBL" id="WAQ96849.1"/>
    </source>
</evidence>
<accession>A0ABY7DHQ9</accession>
<evidence type="ECO:0000256" key="1">
    <source>
        <dbReference type="SAM" id="MobiDB-lite"/>
    </source>
</evidence>
<feature type="region of interest" description="Disordered" evidence="1">
    <location>
        <begin position="1"/>
        <end position="120"/>
    </location>
</feature>
<dbReference type="EMBL" id="CP111013">
    <property type="protein sequence ID" value="WAQ96849.1"/>
    <property type="molecule type" value="Genomic_DNA"/>
</dbReference>
<feature type="compositionally biased region" description="Polar residues" evidence="1">
    <location>
        <begin position="93"/>
        <end position="102"/>
    </location>
</feature>
<dbReference type="Proteomes" id="UP001164746">
    <property type="component" value="Chromosome 2"/>
</dbReference>
<sequence length="120" mass="12653">MSPASMQLPTMNNWDMGPQHSPYNNMNTSSGPPYSSGNFTGGQSGGPGTPGSYPQNVPSPQNGSFNMLPMSPMNNTMANLTMNSGGDMMNKGMNPSSQVKVNTHSHHPPTPHSSVTQTKS</sequence>
<gene>
    <name evidence="2" type="ORF">MAR_029539</name>
</gene>
<protein>
    <submittedName>
        <fullName evidence="2">Uncharacterized protein</fullName>
    </submittedName>
</protein>
<feature type="compositionally biased region" description="Gly residues" evidence="1">
    <location>
        <begin position="39"/>
        <end position="49"/>
    </location>
</feature>
<feature type="compositionally biased region" description="Polar residues" evidence="1">
    <location>
        <begin position="1"/>
        <end position="13"/>
    </location>
</feature>
<proteinExistence type="predicted"/>
<feature type="compositionally biased region" description="Polar residues" evidence="1">
    <location>
        <begin position="21"/>
        <end position="33"/>
    </location>
</feature>
<feature type="compositionally biased region" description="Polar residues" evidence="1">
    <location>
        <begin position="72"/>
        <end position="84"/>
    </location>
</feature>
<reference evidence="2" key="1">
    <citation type="submission" date="2022-11" db="EMBL/GenBank/DDBJ databases">
        <title>Centuries of genome instability and evolution in soft-shell clam transmissible cancer (bioRxiv).</title>
        <authorList>
            <person name="Hart S.F.M."/>
            <person name="Yonemitsu M.A."/>
            <person name="Giersch R.M."/>
            <person name="Beal B.F."/>
            <person name="Arriagada G."/>
            <person name="Davis B.W."/>
            <person name="Ostrander E.A."/>
            <person name="Goff S.P."/>
            <person name="Metzger M.J."/>
        </authorList>
    </citation>
    <scope>NUCLEOTIDE SEQUENCE</scope>
    <source>
        <strain evidence="2">MELC-2E11</strain>
        <tissue evidence="2">Siphon/mantle</tissue>
    </source>
</reference>
<evidence type="ECO:0000313" key="3">
    <source>
        <dbReference type="Proteomes" id="UP001164746"/>
    </source>
</evidence>
<organism evidence="2 3">
    <name type="scientific">Mya arenaria</name>
    <name type="common">Soft-shell clam</name>
    <dbReference type="NCBI Taxonomy" id="6604"/>
    <lineage>
        <taxon>Eukaryota</taxon>
        <taxon>Metazoa</taxon>
        <taxon>Spiralia</taxon>
        <taxon>Lophotrochozoa</taxon>
        <taxon>Mollusca</taxon>
        <taxon>Bivalvia</taxon>
        <taxon>Autobranchia</taxon>
        <taxon>Heteroconchia</taxon>
        <taxon>Euheterodonta</taxon>
        <taxon>Imparidentia</taxon>
        <taxon>Neoheterodontei</taxon>
        <taxon>Myida</taxon>
        <taxon>Myoidea</taxon>
        <taxon>Myidae</taxon>
        <taxon>Mya</taxon>
    </lineage>
</organism>
<name>A0ABY7DHQ9_MYAAR</name>
<feature type="compositionally biased region" description="Polar residues" evidence="1">
    <location>
        <begin position="53"/>
        <end position="65"/>
    </location>
</feature>